<dbReference type="RefSeq" id="WP_138141722.1">
    <property type="nucleotide sequence ID" value="NZ_LR588407.1"/>
</dbReference>
<protein>
    <submittedName>
        <fullName evidence="1">Uncharacterized protein</fullName>
    </submittedName>
</protein>
<gene>
    <name evidence="1" type="ORF">NCTC9239_02313</name>
</gene>
<keyword evidence="2" id="KW-1185">Reference proteome</keyword>
<dbReference type="EMBL" id="LR588407">
    <property type="protein sequence ID" value="VTO17110.1"/>
    <property type="molecule type" value="Genomic_DNA"/>
</dbReference>
<reference evidence="1 2" key="1">
    <citation type="submission" date="2019-04" db="EMBL/GenBank/DDBJ databases">
        <authorList>
            <consortium name="Pathogen Informatics"/>
        </authorList>
    </citation>
    <scope>NUCLEOTIDE SEQUENCE [LARGE SCALE GENOMIC DNA]</scope>
    <source>
        <strain evidence="1 2">NCTC9239</strain>
    </source>
</reference>
<evidence type="ECO:0000313" key="2">
    <source>
        <dbReference type="Proteomes" id="UP000309952"/>
    </source>
</evidence>
<dbReference type="KEGG" id="bvy:NCTC9239_02313"/>
<name>A0A4P1K9P6_9CAUL</name>
<dbReference type="AlphaFoldDB" id="A0A4P1K9P6"/>
<evidence type="ECO:0000313" key="1">
    <source>
        <dbReference type="EMBL" id="VTO17110.1"/>
    </source>
</evidence>
<dbReference type="Proteomes" id="UP000309952">
    <property type="component" value="Chromosome"/>
</dbReference>
<accession>A0A4P1K9P6</accession>
<sequence>MVGDLTQALHLSDNEAATEARDLTRRLIEMVVVTPLPERGRFALAVKGKIAALMNQDGDDTVVVGAGAGFGRYLTPAIRFMA</sequence>
<proteinExistence type="predicted"/>
<organism evidence="1 2">
    <name type="scientific">Brevundimonas vancanneytii</name>
    <dbReference type="NCBI Taxonomy" id="1325724"/>
    <lineage>
        <taxon>Bacteria</taxon>
        <taxon>Pseudomonadati</taxon>
        <taxon>Pseudomonadota</taxon>
        <taxon>Alphaproteobacteria</taxon>
        <taxon>Caulobacterales</taxon>
        <taxon>Caulobacteraceae</taxon>
        <taxon>Brevundimonas</taxon>
    </lineage>
</organism>